<feature type="compositionally biased region" description="Basic and acidic residues" evidence="5">
    <location>
        <begin position="254"/>
        <end position="271"/>
    </location>
</feature>
<dbReference type="Pfam" id="PF00641">
    <property type="entry name" value="Zn_ribbon_RanBP"/>
    <property type="match status" value="3"/>
</dbReference>
<dbReference type="GO" id="GO:0005737">
    <property type="term" value="C:cytoplasm"/>
    <property type="evidence" value="ECO:0000318"/>
    <property type="project" value="GO_Central"/>
</dbReference>
<gene>
    <name evidence="7" type="ORF">Csa_5G547600</name>
</gene>
<feature type="domain" description="RanBP2-type" evidence="6">
    <location>
        <begin position="277"/>
        <end position="301"/>
    </location>
</feature>
<organism evidence="7 8">
    <name type="scientific">Cucumis sativus</name>
    <name type="common">Cucumber</name>
    <dbReference type="NCBI Taxonomy" id="3659"/>
    <lineage>
        <taxon>Eukaryota</taxon>
        <taxon>Viridiplantae</taxon>
        <taxon>Streptophyta</taxon>
        <taxon>Embryophyta</taxon>
        <taxon>Tracheophyta</taxon>
        <taxon>Spermatophyta</taxon>
        <taxon>Magnoliopsida</taxon>
        <taxon>eudicotyledons</taxon>
        <taxon>Gunneridae</taxon>
        <taxon>Pentapetalae</taxon>
        <taxon>rosids</taxon>
        <taxon>fabids</taxon>
        <taxon>Cucurbitales</taxon>
        <taxon>Cucurbitaceae</taxon>
        <taxon>Benincaseae</taxon>
        <taxon>Cucumis</taxon>
    </lineage>
</organism>
<sequence length="512" mass="58742">MEKIFRIININISTHKLLNFSLRTPKLLTPLVLFHGSNKNLISDSELELDSDNLGYRPPGSRRRWISEEQVDLREVSKAREFKVQLDPWPEWVDFMECLSKKGYFEGDRIPLLNAELGAKDFNHIRTASLDFARDRSNLIRSLSRKDLEVIAGCGCPSTDRKVVNSGKRLRAHLGIDEGNVCSSCDLQRECERAYAKACGDEGGRTLDVMCVLLFYGLDHISAIVENRPCLNKTANDSVRKLLKDIVEHSTGERESDLLKSKEATSAESHDTSASATRGDWHCPKCNFFNFSRNVKCLRCGHIFLERLRKLNEDQVNLPLKKGDWICDTCNFLNFAKNSTCLQCKEKPLNRRLNQGEWECESCNYINFRKNTQCLKCDHQRRKALNTRSVSAGPAFENGNYSFSKPKLSFGEVGNNASRKNDGWMWRFGENESEDDSGILDFPIARSSGSTERQERRKVEMLEKRKLMENAVAKEEDLILRSNNIERRFEFVESSDDENIIEWFGHKPESSK</sequence>
<dbReference type="PROSITE" id="PS50199">
    <property type="entry name" value="ZF_RANBP2_2"/>
    <property type="match status" value="3"/>
</dbReference>
<dbReference type="eggNOG" id="KOG0896">
    <property type="taxonomic scope" value="Eukaryota"/>
</dbReference>
<reference evidence="7 8" key="2">
    <citation type="journal article" date="2009" name="PLoS ONE">
        <title>An integrated genetic and cytogenetic map of the cucumber genome.</title>
        <authorList>
            <person name="Ren Y."/>
            <person name="Zhang Z."/>
            <person name="Liu J."/>
            <person name="Staub J.E."/>
            <person name="Han Y."/>
            <person name="Cheng Z."/>
            <person name="Li X."/>
            <person name="Lu J."/>
            <person name="Miao H."/>
            <person name="Kang H."/>
            <person name="Xie B."/>
            <person name="Gu X."/>
            <person name="Wang X."/>
            <person name="Du Y."/>
            <person name="Jin W."/>
            <person name="Huang S."/>
        </authorList>
    </citation>
    <scope>NUCLEOTIDE SEQUENCE [LARGE SCALE GENOMIC DNA]</scope>
    <source>
        <strain evidence="8">cv. 9930</strain>
    </source>
</reference>
<dbReference type="PROSITE" id="PS01358">
    <property type="entry name" value="ZF_RANBP2_1"/>
    <property type="match status" value="3"/>
</dbReference>
<dbReference type="eggNOG" id="KOG4198">
    <property type="taxonomic scope" value="Eukaryota"/>
</dbReference>
<evidence type="ECO:0000313" key="7">
    <source>
        <dbReference type="EMBL" id="KGN51443.1"/>
    </source>
</evidence>
<evidence type="ECO:0000256" key="1">
    <source>
        <dbReference type="ARBA" id="ARBA00022723"/>
    </source>
</evidence>
<dbReference type="GO" id="GO:0003729">
    <property type="term" value="F:mRNA binding"/>
    <property type="evidence" value="ECO:0000318"/>
    <property type="project" value="GO_Central"/>
</dbReference>
<dbReference type="Proteomes" id="UP000029981">
    <property type="component" value="Chromosome 5"/>
</dbReference>
<dbReference type="GO" id="GO:0008270">
    <property type="term" value="F:zinc ion binding"/>
    <property type="evidence" value="ECO:0007669"/>
    <property type="project" value="UniProtKB-KW"/>
</dbReference>
<feature type="domain" description="RanBP2-type" evidence="6">
    <location>
        <begin position="321"/>
        <end position="344"/>
    </location>
</feature>
<dbReference type="InterPro" id="IPR036443">
    <property type="entry name" value="Znf_RanBP2_sf"/>
</dbReference>
<feature type="region of interest" description="Disordered" evidence="5">
    <location>
        <begin position="254"/>
        <end position="278"/>
    </location>
</feature>
<evidence type="ECO:0000256" key="5">
    <source>
        <dbReference type="SAM" id="MobiDB-lite"/>
    </source>
</evidence>
<evidence type="ECO:0000313" key="8">
    <source>
        <dbReference type="Proteomes" id="UP000029981"/>
    </source>
</evidence>
<evidence type="ECO:0000256" key="4">
    <source>
        <dbReference type="PROSITE-ProRule" id="PRU00322"/>
    </source>
</evidence>
<dbReference type="PANTHER" id="PTHR23111">
    <property type="entry name" value="ZINC FINGER PROTEIN"/>
    <property type="match status" value="1"/>
</dbReference>
<dbReference type="EMBL" id="CM002926">
    <property type="protein sequence ID" value="KGN51443.1"/>
    <property type="molecule type" value="Genomic_DNA"/>
</dbReference>
<name>A0A0A0KPB0_CUCSA</name>
<dbReference type="SMART" id="SM00547">
    <property type="entry name" value="ZnF_RBZ"/>
    <property type="match status" value="3"/>
</dbReference>
<keyword evidence="3" id="KW-0862">Zinc</keyword>
<evidence type="ECO:0000256" key="2">
    <source>
        <dbReference type="ARBA" id="ARBA00022771"/>
    </source>
</evidence>
<reference evidence="7 8" key="1">
    <citation type="journal article" date="2009" name="Nat. Genet.">
        <title>The genome of the cucumber, Cucumis sativus L.</title>
        <authorList>
            <person name="Huang S."/>
            <person name="Li R."/>
            <person name="Zhang Z."/>
            <person name="Li L."/>
            <person name="Gu X."/>
            <person name="Fan W."/>
            <person name="Lucas W.J."/>
            <person name="Wang X."/>
            <person name="Xie B."/>
            <person name="Ni P."/>
            <person name="Ren Y."/>
            <person name="Zhu H."/>
            <person name="Li J."/>
            <person name="Lin K."/>
            <person name="Jin W."/>
            <person name="Fei Z."/>
            <person name="Li G."/>
            <person name="Staub J."/>
            <person name="Kilian A."/>
            <person name="van der Vossen E.A."/>
            <person name="Wu Y."/>
            <person name="Guo J."/>
            <person name="He J."/>
            <person name="Jia Z."/>
            <person name="Ren Y."/>
            <person name="Tian G."/>
            <person name="Lu Y."/>
            <person name="Ruan J."/>
            <person name="Qian W."/>
            <person name="Wang M."/>
            <person name="Huang Q."/>
            <person name="Li B."/>
            <person name="Xuan Z."/>
            <person name="Cao J."/>
            <person name="Asan"/>
            <person name="Wu Z."/>
            <person name="Zhang J."/>
            <person name="Cai Q."/>
            <person name="Bai Y."/>
            <person name="Zhao B."/>
            <person name="Han Y."/>
            <person name="Li Y."/>
            <person name="Li X."/>
            <person name="Wang S."/>
            <person name="Shi Q."/>
            <person name="Liu S."/>
            <person name="Cho W.K."/>
            <person name="Kim J.Y."/>
            <person name="Xu Y."/>
            <person name="Heller-Uszynska K."/>
            <person name="Miao H."/>
            <person name="Cheng Z."/>
            <person name="Zhang S."/>
            <person name="Wu J."/>
            <person name="Yang Y."/>
            <person name="Kang H."/>
            <person name="Li M."/>
            <person name="Liang H."/>
            <person name="Ren X."/>
            <person name="Shi Z."/>
            <person name="Wen M."/>
            <person name="Jian M."/>
            <person name="Yang H."/>
            <person name="Zhang G."/>
            <person name="Yang Z."/>
            <person name="Chen R."/>
            <person name="Liu S."/>
            <person name="Li J."/>
            <person name="Ma L."/>
            <person name="Liu H."/>
            <person name="Zhou Y."/>
            <person name="Zhao J."/>
            <person name="Fang X."/>
            <person name="Li G."/>
            <person name="Fang L."/>
            <person name="Li Y."/>
            <person name="Liu D."/>
            <person name="Zheng H."/>
            <person name="Zhang Y."/>
            <person name="Qin N."/>
            <person name="Li Z."/>
            <person name="Yang G."/>
            <person name="Yang S."/>
            <person name="Bolund L."/>
            <person name="Kristiansen K."/>
            <person name="Zheng H."/>
            <person name="Li S."/>
            <person name="Zhang X."/>
            <person name="Yang H."/>
            <person name="Wang J."/>
            <person name="Sun R."/>
            <person name="Zhang B."/>
            <person name="Jiang S."/>
            <person name="Wang J."/>
            <person name="Du Y."/>
            <person name="Li S."/>
        </authorList>
    </citation>
    <scope>NUCLEOTIDE SEQUENCE [LARGE SCALE GENOMIC DNA]</scope>
    <source>
        <strain evidence="8">cv. 9930</strain>
    </source>
</reference>
<dbReference type="InterPro" id="IPR001876">
    <property type="entry name" value="Znf_RanBP2"/>
</dbReference>
<reference evidence="7 8" key="4">
    <citation type="journal article" date="2011" name="BMC Genomics">
        <title>RNA-Seq improves annotation of protein-coding genes in the cucumber genome.</title>
        <authorList>
            <person name="Li Z."/>
            <person name="Zhang Z."/>
            <person name="Yan P."/>
            <person name="Huang S."/>
            <person name="Fei Z."/>
            <person name="Lin K."/>
        </authorList>
    </citation>
    <scope>NUCLEOTIDE SEQUENCE [LARGE SCALE GENOMIC DNA]</scope>
    <source>
        <strain evidence="8">cv. 9930</strain>
    </source>
</reference>
<accession>A0A0A0KPB0</accession>
<keyword evidence="2 4" id="KW-0863">Zinc-finger</keyword>
<proteinExistence type="predicted"/>
<dbReference type="Gramene" id="KGN51443">
    <property type="protein sequence ID" value="KGN51443"/>
    <property type="gene ID" value="Csa_5G547600"/>
</dbReference>
<feature type="domain" description="RanBP2-type" evidence="6">
    <location>
        <begin position="354"/>
        <end position="383"/>
    </location>
</feature>
<evidence type="ECO:0000259" key="6">
    <source>
        <dbReference type="PROSITE" id="PS50199"/>
    </source>
</evidence>
<dbReference type="SUPFAM" id="SSF90209">
    <property type="entry name" value="Ran binding protein zinc finger-like"/>
    <property type="match status" value="3"/>
</dbReference>
<dbReference type="AlphaFoldDB" id="A0A0A0KPB0"/>
<keyword evidence="1" id="KW-0479">Metal-binding</keyword>
<protein>
    <recommendedName>
        <fullName evidence="6">RanBP2-type domain-containing protein</fullName>
    </recommendedName>
</protein>
<reference evidence="7 8" key="3">
    <citation type="journal article" date="2010" name="BMC Genomics">
        <title>Transcriptome sequencing and comparative analysis of cucumber flowers with different sex types.</title>
        <authorList>
            <person name="Guo S."/>
            <person name="Zheng Y."/>
            <person name="Joung J.G."/>
            <person name="Liu S."/>
            <person name="Zhang Z."/>
            <person name="Crasta O.R."/>
            <person name="Sobral B.W."/>
            <person name="Xu Y."/>
            <person name="Huang S."/>
            <person name="Fei Z."/>
        </authorList>
    </citation>
    <scope>NUCLEOTIDE SEQUENCE [LARGE SCALE GENOMIC DNA]</scope>
    <source>
        <strain evidence="8">cv. 9930</strain>
    </source>
</reference>
<evidence type="ECO:0000256" key="3">
    <source>
        <dbReference type="ARBA" id="ARBA00022833"/>
    </source>
</evidence>
<dbReference type="PANTHER" id="PTHR23111:SF23">
    <property type="entry name" value="RAN BP2_NZF ZINC FINGER-LIKE SUPERFAMILY PROTEIN"/>
    <property type="match status" value="1"/>
</dbReference>
<dbReference type="Gene3D" id="4.10.1060.10">
    <property type="entry name" value="Zinc finger, RanBP2-type"/>
    <property type="match status" value="3"/>
</dbReference>
<keyword evidence="8" id="KW-1185">Reference proteome</keyword>